<proteinExistence type="inferred from homology"/>
<keyword evidence="6" id="KW-1185">Reference proteome</keyword>
<gene>
    <name evidence="7" type="primary">LOC113740945</name>
</gene>
<keyword evidence="2" id="KW-0378">Hydrolase</keyword>
<dbReference type="GeneID" id="113740945"/>
<dbReference type="InterPro" id="IPR017853">
    <property type="entry name" value="GH"/>
</dbReference>
<reference evidence="6" key="1">
    <citation type="journal article" date="2025" name="Foods">
        <title>Unveiling the Microbial Signatures of Arabica Coffee Cherries: Insights into Ripeness Specific Diversity, Functional Traits, and Implications for Quality and Safety.</title>
        <authorList>
            <consortium name="RefSeq"/>
            <person name="Tenea G.N."/>
            <person name="Cifuentes V."/>
            <person name="Reyes P."/>
            <person name="Cevallos-Vallejos M."/>
        </authorList>
    </citation>
    <scope>NUCLEOTIDE SEQUENCE [LARGE SCALE GENOMIC DNA]</scope>
</reference>
<organism evidence="6 7">
    <name type="scientific">Coffea arabica</name>
    <name type="common">Arabian coffee</name>
    <dbReference type="NCBI Taxonomy" id="13443"/>
    <lineage>
        <taxon>Eukaryota</taxon>
        <taxon>Viridiplantae</taxon>
        <taxon>Streptophyta</taxon>
        <taxon>Embryophyta</taxon>
        <taxon>Tracheophyta</taxon>
        <taxon>Spermatophyta</taxon>
        <taxon>Magnoliopsida</taxon>
        <taxon>eudicotyledons</taxon>
        <taxon>Gunneridae</taxon>
        <taxon>Pentapetalae</taxon>
        <taxon>asterids</taxon>
        <taxon>lamiids</taxon>
        <taxon>Gentianales</taxon>
        <taxon>Rubiaceae</taxon>
        <taxon>Ixoroideae</taxon>
        <taxon>Gardenieae complex</taxon>
        <taxon>Bertiereae - Coffeeae clade</taxon>
        <taxon>Coffeeae</taxon>
        <taxon>Coffea</taxon>
    </lineage>
</organism>
<reference evidence="7" key="2">
    <citation type="submission" date="2025-08" db="UniProtKB">
        <authorList>
            <consortium name="RefSeq"/>
        </authorList>
    </citation>
    <scope>IDENTIFICATION</scope>
    <source>
        <tissue evidence="7">Leaves</tissue>
    </source>
</reference>
<dbReference type="Proteomes" id="UP001652660">
    <property type="component" value="Chromosome 1e"/>
</dbReference>
<keyword evidence="5" id="KW-0732">Signal</keyword>
<dbReference type="Pfam" id="PF00232">
    <property type="entry name" value="Glyco_hydro_1"/>
    <property type="match status" value="1"/>
</dbReference>
<dbReference type="InterPro" id="IPR033132">
    <property type="entry name" value="GH_1_N_CS"/>
</dbReference>
<dbReference type="SUPFAM" id="SSF51445">
    <property type="entry name" value="(Trans)glycosidases"/>
    <property type="match status" value="1"/>
</dbReference>
<protein>
    <submittedName>
        <fullName evidence="7">Beta-glucosidase 12-like</fullName>
    </submittedName>
</protein>
<dbReference type="RefSeq" id="XP_027124254.1">
    <property type="nucleotide sequence ID" value="XM_027268453.2"/>
</dbReference>
<dbReference type="GO" id="GO:0008422">
    <property type="term" value="F:beta-glucosidase activity"/>
    <property type="evidence" value="ECO:0007669"/>
    <property type="project" value="UniProtKB-ARBA"/>
</dbReference>
<evidence type="ECO:0000256" key="4">
    <source>
        <dbReference type="RuleBase" id="RU003690"/>
    </source>
</evidence>
<dbReference type="PROSITE" id="PS00653">
    <property type="entry name" value="GLYCOSYL_HYDROL_F1_2"/>
    <property type="match status" value="1"/>
</dbReference>
<comment type="similarity">
    <text evidence="1 4">Belongs to the glycosyl hydrolase 1 family.</text>
</comment>
<dbReference type="AlphaFoldDB" id="A0A6P6XAD9"/>
<evidence type="ECO:0000256" key="2">
    <source>
        <dbReference type="ARBA" id="ARBA00022801"/>
    </source>
</evidence>
<dbReference type="PANTHER" id="PTHR10353">
    <property type="entry name" value="GLYCOSYL HYDROLASE"/>
    <property type="match status" value="1"/>
</dbReference>
<name>A0A6P6XAD9_COFAR</name>
<dbReference type="Gene3D" id="3.20.20.80">
    <property type="entry name" value="Glycosidases"/>
    <property type="match status" value="1"/>
</dbReference>
<dbReference type="OrthoDB" id="65569at2759"/>
<evidence type="ECO:0000313" key="7">
    <source>
        <dbReference type="RefSeq" id="XP_027124254.1"/>
    </source>
</evidence>
<feature type="chain" id="PRO_5027784219" evidence="5">
    <location>
        <begin position="24"/>
        <end position="530"/>
    </location>
</feature>
<keyword evidence="3" id="KW-0326">Glycosidase</keyword>
<evidence type="ECO:0000256" key="5">
    <source>
        <dbReference type="SAM" id="SignalP"/>
    </source>
</evidence>
<sequence>MEFLGHLLLAALLVTFHVLAANAQHRGVFPSARALNKIDRSAVPLSPSFGIDVLNRSSFPKGFIFGAASSAYQVEGAWNIDGKGPSNWDVFTHKFPGKISNGSNGDVAADSYHRYKEDIKLLKEMNADSYRFSISWPRVIPHGKISKGINEKGIEYYNRLIDEILAHGLKPIVTIFHWDLPQALDEEYGGFLSPKIIKDFHDYANLLFARFGDRVKDWITFNEPWTFSSNGYDSGSSAPGRCSAWMNNNCTSGNSGTEPYLVAHHQLLAHADVVKLYRRVYQARQKGQIGITLVAEWMVPFSNSPLDQRAAIRALDFMFGWFMNPLVYGDYPASMRILVRDRLPKFTPKQSKELIGSYDFLGLNYYTANYAAHVTTPPNKVNLSYSTDQRVNRTASRNGKLIGAQAGSTWLHIYPKGIWDLLLYVKTKYKDPIIYITENGVDEVNNPTLPLKQALQDSFRIRYYYQHLQYVRKAIKNGVRVMAYYGWAIIDNFEWSAGYSVRFGINYVDYSTLKRFRKLSSYWFERFLRK</sequence>
<feature type="signal peptide" evidence="5">
    <location>
        <begin position="1"/>
        <end position="23"/>
    </location>
</feature>
<dbReference type="PANTHER" id="PTHR10353:SF137">
    <property type="entry name" value="MYROSINASE 3-RELATED"/>
    <property type="match status" value="1"/>
</dbReference>
<dbReference type="GO" id="GO:0009821">
    <property type="term" value="P:alkaloid biosynthetic process"/>
    <property type="evidence" value="ECO:0007669"/>
    <property type="project" value="UniProtKB-ARBA"/>
</dbReference>
<dbReference type="GO" id="GO:0005975">
    <property type="term" value="P:carbohydrate metabolic process"/>
    <property type="evidence" value="ECO:0007669"/>
    <property type="project" value="InterPro"/>
</dbReference>
<evidence type="ECO:0000256" key="1">
    <source>
        <dbReference type="ARBA" id="ARBA00010838"/>
    </source>
</evidence>
<dbReference type="FunFam" id="3.20.20.80:FF:000020">
    <property type="entry name" value="Beta-glucosidase 12"/>
    <property type="match status" value="1"/>
</dbReference>
<dbReference type="PRINTS" id="PR00131">
    <property type="entry name" value="GLHYDRLASE1"/>
</dbReference>
<evidence type="ECO:0000256" key="3">
    <source>
        <dbReference type="ARBA" id="ARBA00023295"/>
    </source>
</evidence>
<dbReference type="InterPro" id="IPR001360">
    <property type="entry name" value="Glyco_hydro_1"/>
</dbReference>
<evidence type="ECO:0000313" key="6">
    <source>
        <dbReference type="Proteomes" id="UP001652660"/>
    </source>
</evidence>
<accession>A0A6P6XAD9</accession>